<keyword evidence="4 6" id="KW-0472">Membrane</keyword>
<evidence type="ECO:0000256" key="3">
    <source>
        <dbReference type="ARBA" id="ARBA00022989"/>
    </source>
</evidence>
<dbReference type="Pfam" id="PF07690">
    <property type="entry name" value="MFS_1"/>
    <property type="match status" value="1"/>
</dbReference>
<feature type="transmembrane region" description="Helical" evidence="6">
    <location>
        <begin position="544"/>
        <end position="566"/>
    </location>
</feature>
<evidence type="ECO:0000256" key="1">
    <source>
        <dbReference type="ARBA" id="ARBA00004141"/>
    </source>
</evidence>
<feature type="transmembrane region" description="Helical" evidence="6">
    <location>
        <begin position="450"/>
        <end position="467"/>
    </location>
</feature>
<proteinExistence type="predicted"/>
<dbReference type="InterPro" id="IPR036259">
    <property type="entry name" value="MFS_trans_sf"/>
</dbReference>
<keyword evidence="8" id="KW-1185">Reference proteome</keyword>
<comment type="caution">
    <text evidence="7">The sequence shown here is derived from an EMBL/GenBank/DDBJ whole genome shotgun (WGS) entry which is preliminary data.</text>
</comment>
<sequence>MVPRSTAHTSPLMPSSPSLSEDLPGLPPGPNETLQPPSAAHHLENHPEHEAERTWKGPAPWWLMALTSFNRIIWGLTFMARFRLYSQLLYLQVHVTGGVIQNTRPFFELYLAEKNAHLIHSSRDDPVQAFMLIDLFSVSFLVTAILTLLTLAWWGSFSDRYGRKRMLGIASIAQLLSCLMVLLVANYVQVLPGAYVYGFLIFDIIILGAVGNTESEFVTVLAYLSDVSTAEKRSRIFTVVSGLLLVGTSIGVKLGSFVFRKTSSLLWVFYMAAALRIIHACLVWFILPESLTAEQMHRTTVAHQETHLSTTDEPLLLLWFKRLFFFLKPLSMLFPEKVSLENSPLRRDWSLTILVAASATMVFVSSPLAVFQWFYAVDKFGWYGDKVVDYIRLTNIARIISLVLILPLAFKFAQKRWTRSDLIRAQTSEREPLLSTAPDVSITSLFDLGVARLSVLVIIATYLILPLAPTETIFTLFSVLQTLGAGFYPAINSLAFELYTGGIKTNGLVESGKFFAALHLVFLVVPILGQLMYDFIYSATYNTYPGAVFFVAFGNAVIVFVLLAFVGMKPAARRGSLA</sequence>
<dbReference type="EMBL" id="JARKIB010000054">
    <property type="protein sequence ID" value="KAJ7753716.1"/>
    <property type="molecule type" value="Genomic_DNA"/>
</dbReference>
<dbReference type="Gene3D" id="1.20.1250.20">
    <property type="entry name" value="MFS general substrate transporter like domains"/>
    <property type="match status" value="1"/>
</dbReference>
<feature type="transmembrane region" description="Helical" evidence="6">
    <location>
        <begin position="351"/>
        <end position="375"/>
    </location>
</feature>
<name>A0AAD7IZ96_9AGAR</name>
<dbReference type="PANTHER" id="PTHR23507:SF1">
    <property type="entry name" value="FI18259P1-RELATED"/>
    <property type="match status" value="1"/>
</dbReference>
<accession>A0AAD7IZ96</accession>
<feature type="transmembrane region" description="Helical" evidence="6">
    <location>
        <begin position="236"/>
        <end position="259"/>
    </location>
</feature>
<keyword evidence="3 6" id="KW-1133">Transmembrane helix</keyword>
<feature type="compositionally biased region" description="Low complexity" evidence="5">
    <location>
        <begin position="10"/>
        <end position="24"/>
    </location>
</feature>
<reference evidence="7" key="1">
    <citation type="submission" date="2023-03" db="EMBL/GenBank/DDBJ databases">
        <title>Massive genome expansion in bonnet fungi (Mycena s.s.) driven by repeated elements and novel gene families across ecological guilds.</title>
        <authorList>
            <consortium name="Lawrence Berkeley National Laboratory"/>
            <person name="Harder C.B."/>
            <person name="Miyauchi S."/>
            <person name="Viragh M."/>
            <person name="Kuo A."/>
            <person name="Thoen E."/>
            <person name="Andreopoulos B."/>
            <person name="Lu D."/>
            <person name="Skrede I."/>
            <person name="Drula E."/>
            <person name="Henrissat B."/>
            <person name="Morin E."/>
            <person name="Kohler A."/>
            <person name="Barry K."/>
            <person name="LaButti K."/>
            <person name="Morin E."/>
            <person name="Salamov A."/>
            <person name="Lipzen A."/>
            <person name="Mereny Z."/>
            <person name="Hegedus B."/>
            <person name="Baldrian P."/>
            <person name="Stursova M."/>
            <person name="Weitz H."/>
            <person name="Taylor A."/>
            <person name="Grigoriev I.V."/>
            <person name="Nagy L.G."/>
            <person name="Martin F."/>
            <person name="Kauserud H."/>
        </authorList>
    </citation>
    <scope>NUCLEOTIDE SEQUENCE</scope>
    <source>
        <strain evidence="7">CBHHK182m</strain>
    </source>
</reference>
<dbReference type="InterPro" id="IPR011701">
    <property type="entry name" value="MFS"/>
</dbReference>
<evidence type="ECO:0000256" key="6">
    <source>
        <dbReference type="SAM" id="Phobius"/>
    </source>
</evidence>
<dbReference type="GO" id="GO:0016020">
    <property type="term" value="C:membrane"/>
    <property type="evidence" value="ECO:0007669"/>
    <property type="project" value="UniProtKB-SubCell"/>
</dbReference>
<evidence type="ECO:0000256" key="4">
    <source>
        <dbReference type="ARBA" id="ARBA00023136"/>
    </source>
</evidence>
<dbReference type="AlphaFoldDB" id="A0AAD7IZ96"/>
<feature type="transmembrane region" description="Helical" evidence="6">
    <location>
        <begin position="194"/>
        <end position="224"/>
    </location>
</feature>
<dbReference type="Proteomes" id="UP001215598">
    <property type="component" value="Unassembled WGS sequence"/>
</dbReference>
<feature type="transmembrane region" description="Helical" evidence="6">
    <location>
        <begin position="129"/>
        <end position="154"/>
    </location>
</feature>
<feature type="transmembrane region" description="Helical" evidence="6">
    <location>
        <begin position="166"/>
        <end position="188"/>
    </location>
</feature>
<dbReference type="SUPFAM" id="SSF103473">
    <property type="entry name" value="MFS general substrate transporter"/>
    <property type="match status" value="1"/>
</dbReference>
<evidence type="ECO:0000256" key="5">
    <source>
        <dbReference type="SAM" id="MobiDB-lite"/>
    </source>
</evidence>
<feature type="region of interest" description="Disordered" evidence="5">
    <location>
        <begin position="1"/>
        <end position="52"/>
    </location>
</feature>
<comment type="subcellular location">
    <subcellularLocation>
        <location evidence="1">Membrane</location>
        <topology evidence="1">Multi-pass membrane protein</topology>
    </subcellularLocation>
</comment>
<dbReference type="GO" id="GO:0022857">
    <property type="term" value="F:transmembrane transporter activity"/>
    <property type="evidence" value="ECO:0007669"/>
    <property type="project" value="InterPro"/>
</dbReference>
<evidence type="ECO:0000313" key="7">
    <source>
        <dbReference type="EMBL" id="KAJ7753716.1"/>
    </source>
</evidence>
<dbReference type="PANTHER" id="PTHR23507">
    <property type="entry name" value="ZGC:174356"/>
    <property type="match status" value="1"/>
</dbReference>
<feature type="transmembrane region" description="Helical" evidence="6">
    <location>
        <begin position="265"/>
        <end position="287"/>
    </location>
</feature>
<feature type="transmembrane region" description="Helical" evidence="6">
    <location>
        <begin position="512"/>
        <end position="532"/>
    </location>
</feature>
<evidence type="ECO:0000313" key="8">
    <source>
        <dbReference type="Proteomes" id="UP001215598"/>
    </source>
</evidence>
<organism evidence="7 8">
    <name type="scientific">Mycena metata</name>
    <dbReference type="NCBI Taxonomy" id="1033252"/>
    <lineage>
        <taxon>Eukaryota</taxon>
        <taxon>Fungi</taxon>
        <taxon>Dikarya</taxon>
        <taxon>Basidiomycota</taxon>
        <taxon>Agaricomycotina</taxon>
        <taxon>Agaricomycetes</taxon>
        <taxon>Agaricomycetidae</taxon>
        <taxon>Agaricales</taxon>
        <taxon>Marasmiineae</taxon>
        <taxon>Mycenaceae</taxon>
        <taxon>Mycena</taxon>
    </lineage>
</organism>
<keyword evidence="2 6" id="KW-0812">Transmembrane</keyword>
<evidence type="ECO:0000256" key="2">
    <source>
        <dbReference type="ARBA" id="ARBA00022692"/>
    </source>
</evidence>
<feature type="transmembrane region" description="Helical" evidence="6">
    <location>
        <begin position="473"/>
        <end position="491"/>
    </location>
</feature>
<protein>
    <submittedName>
        <fullName evidence="7">Major facilitator superfamily domain-containing protein</fullName>
    </submittedName>
</protein>
<feature type="compositionally biased region" description="Basic and acidic residues" evidence="5">
    <location>
        <begin position="41"/>
        <end position="52"/>
    </location>
</feature>
<feature type="transmembrane region" description="Helical" evidence="6">
    <location>
        <begin position="395"/>
        <end position="413"/>
    </location>
</feature>
<gene>
    <name evidence="7" type="ORF">B0H16DRAFT_1543760</name>
</gene>